<proteinExistence type="predicted"/>
<reference evidence="2 3" key="1">
    <citation type="submission" date="2014-02" db="EMBL/GenBank/DDBJ databases">
        <title>The genome sequence of Colletotrichum nymphaeae SA-01.</title>
        <authorList>
            <person name="Baroncelli R."/>
            <person name="Thon M.R."/>
        </authorList>
    </citation>
    <scope>NUCLEOTIDE SEQUENCE [LARGE SCALE GENOMIC DNA]</scope>
    <source>
        <strain evidence="2 3">SA-01</strain>
    </source>
</reference>
<name>A0A135T0Y4_9PEZI</name>
<dbReference type="PANTHER" id="PTHR24148:SF64">
    <property type="entry name" value="HETEROKARYON INCOMPATIBILITY DOMAIN-CONTAINING PROTEIN"/>
    <property type="match status" value="1"/>
</dbReference>
<dbReference type="AlphaFoldDB" id="A0A135T0Y4"/>
<organism evidence="2 3">
    <name type="scientific">Colletotrichum nymphaeae SA-01</name>
    <dbReference type="NCBI Taxonomy" id="1460502"/>
    <lineage>
        <taxon>Eukaryota</taxon>
        <taxon>Fungi</taxon>
        <taxon>Dikarya</taxon>
        <taxon>Ascomycota</taxon>
        <taxon>Pezizomycotina</taxon>
        <taxon>Sordariomycetes</taxon>
        <taxon>Hypocreomycetidae</taxon>
        <taxon>Glomerellales</taxon>
        <taxon>Glomerellaceae</taxon>
        <taxon>Colletotrichum</taxon>
        <taxon>Colletotrichum acutatum species complex</taxon>
    </lineage>
</organism>
<keyword evidence="3" id="KW-1185">Reference proteome</keyword>
<dbReference type="Pfam" id="PF06985">
    <property type="entry name" value="HET"/>
    <property type="match status" value="1"/>
</dbReference>
<dbReference type="OrthoDB" id="3557394at2759"/>
<dbReference type="Proteomes" id="UP000070054">
    <property type="component" value="Unassembled WGS sequence"/>
</dbReference>
<dbReference type="EMBL" id="JEMN01001276">
    <property type="protein sequence ID" value="KXH41802.1"/>
    <property type="molecule type" value="Genomic_DNA"/>
</dbReference>
<dbReference type="InterPro" id="IPR010730">
    <property type="entry name" value="HET"/>
</dbReference>
<evidence type="ECO:0000313" key="3">
    <source>
        <dbReference type="Proteomes" id="UP000070054"/>
    </source>
</evidence>
<feature type="domain" description="Heterokaryon incompatibility" evidence="1">
    <location>
        <begin position="43"/>
        <end position="233"/>
    </location>
</feature>
<dbReference type="InterPro" id="IPR052895">
    <property type="entry name" value="HetReg/Transcr_Mod"/>
</dbReference>
<dbReference type="PANTHER" id="PTHR24148">
    <property type="entry name" value="ANKYRIN REPEAT DOMAIN-CONTAINING PROTEIN 39 HOMOLOG-RELATED"/>
    <property type="match status" value="1"/>
</dbReference>
<comment type="caution">
    <text evidence="2">The sequence shown here is derived from an EMBL/GenBank/DDBJ whole genome shotgun (WGS) entry which is preliminary data.</text>
</comment>
<evidence type="ECO:0000313" key="2">
    <source>
        <dbReference type="EMBL" id="KXH41802.1"/>
    </source>
</evidence>
<accession>A0A135T0Y4</accession>
<gene>
    <name evidence="2" type="ORF">CNYM01_08683</name>
</gene>
<sequence length="790" mass="90395">MMSVFTYNEKLAFNEIRLIQLFPGEWLDGLESRLYVADRNHKYQALSYAWGSSKRSNQITVNGKIHKITFNLDRALRAVRRQTEPINLWVDSICIDQDDAAEKGHQVGLMHDIFGSATEVIAYVGDGLDRSRKDYSRHFEKLGENPLMDLGNLDILTSDHTYEKHWDTLKNSEPGSLTEHEEILCLYSLFALLYFNSYDIERNLSESQLQVIIERMRLFAVSDWWSRMWIVQEACVARRLTMAYGRALLPFHYVESAQMHLQSPKIKHPELIRVVRFLAGRVDAISPARRLREEEKETIVGATTSSSLLWLLRRFRHRKSSEPRDKIFALLKLAEDMKSQRPFGHNQLSIQANYEDDVSELFSHATFEIIRHTGLLWMTTPDLLSKSRIDIPSWVPDWSSEHMASGFNQRRYRLQEEASLGFNASRARFCHYPLNVEDRTEKLFPRQHLEGLLNDDIAEWKPVHFLPTMIKYTSSPPFEEHKQQSALILKGVSCGVVDRTSQVIRSDLSNVGQAIAQVQAFYGRKQGRQNHREPFLEAVATCLSMSMQVLSDDDGSLRTLDLDKRRELSYWAFGQYVGALMPVSHYPYLLKGFRSAATACPYGYTVDAIASTERPLLRFRASTVPDGDQHQWYDGLDTDESHKIACLPKGYDLLEWTEPPEGTSWMEDTVRTMAAGNRLFVTDRGQIGLGPGSICAGDELCVLEGGLMPYILRKHLGTICTESSRVHQMESIKGVHRFTMVGSCYVDGIMTWGNEAHGWGDSADDIEELDSKLRRRLHAPELAEVAFLLV</sequence>
<evidence type="ECO:0000259" key="1">
    <source>
        <dbReference type="Pfam" id="PF06985"/>
    </source>
</evidence>
<protein>
    <submittedName>
        <fullName evidence="2">Heterokaryon incompatibility protein</fullName>
    </submittedName>
</protein>
<dbReference type="Pfam" id="PF26639">
    <property type="entry name" value="Het-6_barrel"/>
    <property type="match status" value="1"/>
</dbReference>